<feature type="binding site" evidence="8">
    <location>
        <position position="274"/>
    </location>
    <ligand>
        <name>L-citrulline</name>
        <dbReference type="ChEBI" id="CHEBI:57743"/>
    </ligand>
</feature>
<dbReference type="PANTHER" id="PTHR11587:SF2">
    <property type="entry name" value="ARGININOSUCCINATE SYNTHASE"/>
    <property type="match status" value="1"/>
</dbReference>
<dbReference type="EMBL" id="CP155571">
    <property type="protein sequence ID" value="XFO70504.1"/>
    <property type="molecule type" value="Genomic_DNA"/>
</dbReference>
<comment type="catalytic activity">
    <reaction evidence="8">
        <text>L-citrulline + L-aspartate + ATP = 2-(N(omega)-L-arginino)succinate + AMP + diphosphate + H(+)</text>
        <dbReference type="Rhea" id="RHEA:10932"/>
        <dbReference type="ChEBI" id="CHEBI:15378"/>
        <dbReference type="ChEBI" id="CHEBI:29991"/>
        <dbReference type="ChEBI" id="CHEBI:30616"/>
        <dbReference type="ChEBI" id="CHEBI:33019"/>
        <dbReference type="ChEBI" id="CHEBI:57472"/>
        <dbReference type="ChEBI" id="CHEBI:57743"/>
        <dbReference type="ChEBI" id="CHEBI:456215"/>
        <dbReference type="EC" id="6.3.4.5"/>
    </reaction>
</comment>
<keyword evidence="5 8" id="KW-0028">Amino-acid biosynthesis</keyword>
<comment type="pathway">
    <text evidence="1 8">Amino-acid biosynthesis; L-arginine biosynthesis; L-arginine from L-ornithine and carbamoyl phosphate: step 2/3.</text>
</comment>
<dbReference type="NCBIfam" id="TIGR00032">
    <property type="entry name" value="argG"/>
    <property type="match status" value="1"/>
</dbReference>
<dbReference type="CDD" id="cd01999">
    <property type="entry name" value="ASS"/>
    <property type="match status" value="1"/>
</dbReference>
<comment type="similarity">
    <text evidence="8">Belongs to the argininosuccinate synthase family. Type 1 subfamily.</text>
</comment>
<dbReference type="InterPro" id="IPR001518">
    <property type="entry name" value="Arginosuc_synth"/>
</dbReference>
<dbReference type="Proteomes" id="UP000216052">
    <property type="component" value="Chromosome"/>
</dbReference>
<accession>A0ABZ3IWP1</accession>
<reference evidence="11" key="1">
    <citation type="submission" date="2024-05" db="EMBL/GenBank/DDBJ databases">
        <title>Isolation and characterization of Sporomusa carbonis sp. nov., a carboxydotrophic hydrogenogen in the genus of Sporomusa isolated from a charcoal burning pile.</title>
        <authorList>
            <person name="Boeer T."/>
            <person name="Rosenbaum F."/>
            <person name="Eysell L."/>
            <person name="Mueller V."/>
            <person name="Daniel R."/>
            <person name="Poehlein A."/>
        </authorList>
    </citation>
    <scope>NUCLEOTIDE SEQUENCE [LARGE SCALE GENOMIC DNA]</scope>
    <source>
        <strain evidence="11">DSM 3132</strain>
    </source>
</reference>
<keyword evidence="12" id="KW-1185">Reference proteome</keyword>
<evidence type="ECO:0000256" key="3">
    <source>
        <dbReference type="ARBA" id="ARBA00022571"/>
    </source>
</evidence>
<dbReference type="PANTHER" id="PTHR11587">
    <property type="entry name" value="ARGININOSUCCINATE SYNTHASE"/>
    <property type="match status" value="1"/>
</dbReference>
<feature type="binding site" evidence="8">
    <location>
        <position position="186"/>
    </location>
    <ligand>
        <name>L-citrulline</name>
        <dbReference type="ChEBI" id="CHEBI:57743"/>
    </ligand>
</feature>
<feature type="binding site" evidence="8">
    <location>
        <position position="124"/>
    </location>
    <ligand>
        <name>L-aspartate</name>
        <dbReference type="ChEBI" id="CHEBI:29991"/>
    </ligand>
</feature>
<feature type="binding site" evidence="8">
    <location>
        <begin position="10"/>
        <end position="18"/>
    </location>
    <ligand>
        <name>ATP</name>
        <dbReference type="ChEBI" id="CHEBI:30616"/>
    </ligand>
</feature>
<organism evidence="11 12">
    <name type="scientific">Sporomusa acidovorans (strain ATCC 49682 / DSM 3132 / Mol)</name>
    <dbReference type="NCBI Taxonomy" id="1123286"/>
    <lineage>
        <taxon>Bacteria</taxon>
        <taxon>Bacillati</taxon>
        <taxon>Bacillota</taxon>
        <taxon>Negativicutes</taxon>
        <taxon>Selenomonadales</taxon>
        <taxon>Sporomusaceae</taxon>
        <taxon>Sporomusa</taxon>
    </lineage>
</organism>
<name>A0ABZ3IWP1_SPOA4</name>
<evidence type="ECO:0000256" key="7">
    <source>
        <dbReference type="ARBA" id="ARBA00022840"/>
    </source>
</evidence>
<comment type="subcellular location">
    <subcellularLocation>
        <location evidence="8">Cytoplasm</location>
    </subcellularLocation>
</comment>
<evidence type="ECO:0000256" key="1">
    <source>
        <dbReference type="ARBA" id="ARBA00004967"/>
    </source>
</evidence>
<dbReference type="NCBIfam" id="NF001770">
    <property type="entry name" value="PRK00509.1"/>
    <property type="match status" value="1"/>
</dbReference>
<dbReference type="PROSITE" id="PS00564">
    <property type="entry name" value="ARGININOSUCCIN_SYN_1"/>
    <property type="match status" value="1"/>
</dbReference>
<dbReference type="InterPro" id="IPR023434">
    <property type="entry name" value="Arginosuc_synth_type_1_subfam"/>
</dbReference>
<evidence type="ECO:0000313" key="12">
    <source>
        <dbReference type="Proteomes" id="UP000216052"/>
    </source>
</evidence>
<feature type="binding site" evidence="8">
    <location>
        <position position="120"/>
    </location>
    <ligand>
        <name>L-aspartate</name>
        <dbReference type="ChEBI" id="CHEBI:29991"/>
    </ligand>
</feature>
<feature type="binding site" evidence="8">
    <location>
        <position position="125"/>
    </location>
    <ligand>
        <name>L-aspartate</name>
        <dbReference type="ChEBI" id="CHEBI:29991"/>
    </ligand>
</feature>
<proteinExistence type="inferred from homology"/>
<keyword evidence="6 8" id="KW-0547">Nucleotide-binding</keyword>
<dbReference type="EC" id="6.3.4.5" evidence="2 8"/>
<dbReference type="Pfam" id="PF00764">
    <property type="entry name" value="Arginosuc_synth"/>
    <property type="match status" value="1"/>
</dbReference>
<feature type="domain" description="Arginosuccinate synthase-like N-terminal" evidence="9">
    <location>
        <begin position="6"/>
        <end position="167"/>
    </location>
</feature>
<evidence type="ECO:0000259" key="10">
    <source>
        <dbReference type="Pfam" id="PF20979"/>
    </source>
</evidence>
<dbReference type="InterPro" id="IPR018223">
    <property type="entry name" value="Arginosuc_synth_CS"/>
</dbReference>
<dbReference type="InterPro" id="IPR048268">
    <property type="entry name" value="Arginosuc_syn_C"/>
</dbReference>
<feature type="binding site" evidence="8">
    <location>
        <position position="93"/>
    </location>
    <ligand>
        <name>L-citrulline</name>
        <dbReference type="ChEBI" id="CHEBI:57743"/>
    </ligand>
</feature>
<dbReference type="InterPro" id="IPR024074">
    <property type="entry name" value="AS_cat/multimer_dom_body"/>
</dbReference>
<evidence type="ECO:0000256" key="6">
    <source>
        <dbReference type="ARBA" id="ARBA00022741"/>
    </source>
</evidence>
<evidence type="ECO:0000259" key="9">
    <source>
        <dbReference type="Pfam" id="PF00764"/>
    </source>
</evidence>
<comment type="subunit">
    <text evidence="8">Homotetramer.</text>
</comment>
<feature type="binding site" evidence="8">
    <location>
        <position position="262"/>
    </location>
    <ligand>
        <name>L-citrulline</name>
        <dbReference type="ChEBI" id="CHEBI:57743"/>
    </ligand>
</feature>
<feature type="domain" description="Arginosuccinate synthase C-terminal" evidence="10">
    <location>
        <begin position="176"/>
        <end position="394"/>
    </location>
</feature>
<dbReference type="SUPFAM" id="SSF52402">
    <property type="entry name" value="Adenine nucleotide alpha hydrolases-like"/>
    <property type="match status" value="1"/>
</dbReference>
<protein>
    <recommendedName>
        <fullName evidence="2 8">Argininosuccinate synthase</fullName>
        <ecNumber evidence="2 8">6.3.4.5</ecNumber>
    </recommendedName>
    <alternativeName>
        <fullName evidence="8">Citrulline--aspartate ligase</fullName>
    </alternativeName>
</protein>
<feature type="binding site" evidence="8">
    <location>
        <position position="177"/>
    </location>
    <ligand>
        <name>L-citrulline</name>
        <dbReference type="ChEBI" id="CHEBI:57743"/>
    </ligand>
</feature>
<dbReference type="SUPFAM" id="SSF69864">
    <property type="entry name" value="Argininosuccinate synthetase, C-terminal domain"/>
    <property type="match status" value="1"/>
</dbReference>
<feature type="binding site" evidence="8">
    <location>
        <position position="124"/>
    </location>
    <ligand>
        <name>L-citrulline</name>
        <dbReference type="ChEBI" id="CHEBI:57743"/>
    </ligand>
</feature>
<keyword evidence="4 8" id="KW-0436">Ligase</keyword>
<dbReference type="Gene3D" id="3.40.50.620">
    <property type="entry name" value="HUPs"/>
    <property type="match status" value="1"/>
</dbReference>
<gene>
    <name evidence="8 11" type="primary">argG</name>
    <name evidence="11" type="ORF">SPACI_005030</name>
</gene>
<sequence length="407" mass="44725">MSDIKKVVLAYSGGLDTSVIIPWLKENYGCEVIAMCADVGQGDELAPVREKAIKSGASKVYIEDLTAPFVKDYVWPTLKAGAVYEGKYLLGTSFARPIIAKALVDIAIKEGADAICHGATGKGNDQVRFELTVKALAPHLKIIAPWRLWNIRSREDAIDYAEKHGIPVPVTKSRPYSMDRNIWHLSHEGADLENPANEPKDDVYMITTPPEKAPDTPLYIEIGFEQGTPVAVDGAKLDAVALLTKLNEIGAANGIGIADIVENRLVGMKSRGVYENPGGAILYYAHRELEYLTLDRATLHYKEQVAIKYAELVYDGMWFAPLREALDAFVTATQQTVTGTVRLKLYKGNIISAGATSPYSLYNEKIVTFGDSEELYNHGDAEGFINLFGLPLKVRAMMKAEAKKNNE</sequence>
<feature type="binding site" evidence="8">
    <location>
        <position position="88"/>
    </location>
    <ligand>
        <name>L-citrulline</name>
        <dbReference type="ChEBI" id="CHEBI:57743"/>
    </ligand>
</feature>
<evidence type="ECO:0000256" key="8">
    <source>
        <dbReference type="HAMAP-Rule" id="MF_00005"/>
    </source>
</evidence>
<dbReference type="GO" id="GO:0004055">
    <property type="term" value="F:argininosuccinate synthase activity"/>
    <property type="evidence" value="ECO:0007669"/>
    <property type="project" value="UniProtKB-EC"/>
</dbReference>
<feature type="binding site" evidence="8">
    <location>
        <position position="128"/>
    </location>
    <ligand>
        <name>L-citrulline</name>
        <dbReference type="ChEBI" id="CHEBI:57743"/>
    </ligand>
</feature>
<keyword evidence="3 8" id="KW-0055">Arginine biosynthesis</keyword>
<evidence type="ECO:0000256" key="2">
    <source>
        <dbReference type="ARBA" id="ARBA00012286"/>
    </source>
</evidence>
<dbReference type="RefSeq" id="WP_093796546.1">
    <property type="nucleotide sequence ID" value="NZ_CP155571.1"/>
</dbReference>
<evidence type="ECO:0000313" key="11">
    <source>
        <dbReference type="EMBL" id="XFO70504.1"/>
    </source>
</evidence>
<dbReference type="InterPro" id="IPR048267">
    <property type="entry name" value="Arginosuc_syn_N"/>
</dbReference>
<dbReference type="HAMAP" id="MF_00005">
    <property type="entry name" value="Arg_succ_synth_type1"/>
    <property type="match status" value="1"/>
</dbReference>
<dbReference type="Gene3D" id="3.90.1260.10">
    <property type="entry name" value="Argininosuccinate synthetase, chain A, domain 2"/>
    <property type="match status" value="1"/>
</dbReference>
<keyword evidence="7 8" id="KW-0067">ATP-binding</keyword>
<evidence type="ECO:0000256" key="4">
    <source>
        <dbReference type="ARBA" id="ARBA00022598"/>
    </source>
</evidence>
<feature type="binding site" evidence="8">
    <location>
        <position position="37"/>
    </location>
    <ligand>
        <name>ATP</name>
        <dbReference type="ChEBI" id="CHEBI:30616"/>
    </ligand>
</feature>
<dbReference type="Pfam" id="PF20979">
    <property type="entry name" value="Arginosuc_syn_C"/>
    <property type="match status" value="1"/>
</dbReference>
<feature type="binding site" evidence="8">
    <location>
        <position position="118"/>
    </location>
    <ligand>
        <name>ATP</name>
        <dbReference type="ChEBI" id="CHEBI:30616"/>
    </ligand>
</feature>
<keyword evidence="8" id="KW-0963">Cytoplasm</keyword>
<dbReference type="Gene3D" id="1.20.5.470">
    <property type="entry name" value="Single helix bin"/>
    <property type="match status" value="1"/>
</dbReference>
<dbReference type="PROSITE" id="PS00565">
    <property type="entry name" value="ARGININOSUCCIN_SYN_2"/>
    <property type="match status" value="1"/>
</dbReference>
<dbReference type="InterPro" id="IPR014729">
    <property type="entry name" value="Rossmann-like_a/b/a_fold"/>
</dbReference>
<evidence type="ECO:0000256" key="5">
    <source>
        <dbReference type="ARBA" id="ARBA00022605"/>
    </source>
</evidence>